<feature type="transmembrane region" description="Helical" evidence="1">
    <location>
        <begin position="104"/>
        <end position="124"/>
    </location>
</feature>
<keyword evidence="3" id="KW-1185">Reference proteome</keyword>
<evidence type="ECO:0000313" key="2">
    <source>
        <dbReference type="EMBL" id="MFL0269408.1"/>
    </source>
</evidence>
<dbReference type="EMBL" id="JBJHZY010000003">
    <property type="protein sequence ID" value="MFL0269408.1"/>
    <property type="molecule type" value="Genomic_DNA"/>
</dbReference>
<evidence type="ECO:0000313" key="3">
    <source>
        <dbReference type="Proteomes" id="UP001623661"/>
    </source>
</evidence>
<accession>A0ABW8TXF1</accession>
<feature type="transmembrane region" description="Helical" evidence="1">
    <location>
        <begin position="74"/>
        <end position="98"/>
    </location>
</feature>
<dbReference type="Proteomes" id="UP001623661">
    <property type="component" value="Unassembled WGS sequence"/>
</dbReference>
<keyword evidence="1" id="KW-0812">Transmembrane</keyword>
<dbReference type="RefSeq" id="WP_406766031.1">
    <property type="nucleotide sequence ID" value="NZ_JBJHZY010000003.1"/>
</dbReference>
<evidence type="ECO:0000256" key="1">
    <source>
        <dbReference type="SAM" id="Phobius"/>
    </source>
</evidence>
<reference evidence="2 3" key="1">
    <citation type="submission" date="2024-11" db="EMBL/GenBank/DDBJ databases">
        <authorList>
            <person name="Heng Y.C."/>
            <person name="Lim A.C.H."/>
            <person name="Lee J.K.Y."/>
            <person name="Kittelmann S."/>
        </authorList>
    </citation>
    <scope>NUCLEOTIDE SEQUENCE [LARGE SCALE GENOMIC DNA]</scope>
    <source>
        <strain evidence="2 3">WILCCON 0202</strain>
    </source>
</reference>
<comment type="caution">
    <text evidence="2">The sequence shown here is derived from an EMBL/GenBank/DDBJ whole genome shotgun (WGS) entry which is preliminary data.</text>
</comment>
<protein>
    <submittedName>
        <fullName evidence="2">DUF4318 domain-containing protein</fullName>
    </submittedName>
</protein>
<name>A0ABW8TXF1_9CLOT</name>
<gene>
    <name evidence="2" type="ORF">ACJDUH_15065</name>
</gene>
<organism evidence="2 3">
    <name type="scientific">Candidatus Clostridium radicumherbarum</name>
    <dbReference type="NCBI Taxonomy" id="3381662"/>
    <lineage>
        <taxon>Bacteria</taxon>
        <taxon>Bacillati</taxon>
        <taxon>Bacillota</taxon>
        <taxon>Clostridia</taxon>
        <taxon>Eubacteriales</taxon>
        <taxon>Clostridiaceae</taxon>
        <taxon>Clostridium</taxon>
    </lineage>
</organism>
<keyword evidence="1" id="KW-0472">Membrane</keyword>
<feature type="transmembrane region" description="Helical" evidence="1">
    <location>
        <begin position="12"/>
        <end position="30"/>
    </location>
</feature>
<keyword evidence="1" id="KW-1133">Transmembrane helix</keyword>
<sequence>MTKEDMKEVSIKGLFIGLILFLSTLIELLINKDMQHLQIVGTFLIPIILAYCLLGMFIRWMVYRSTIRKEGFHLFTGAAVVYWIFMFSAIFMAGAYFIPQVIRYIVVANTATLLLMWFLNCVYLKNIAKELNSGLAYYNRTLVEDLQEKPQTEDIFIEDIENYCKKNHLSLEILEYGIPAKIKMNNVLYIVKLGQYYSMIGTLTYTLEFHNVVSEVNNNIN</sequence>
<feature type="transmembrane region" description="Helical" evidence="1">
    <location>
        <begin position="36"/>
        <end position="62"/>
    </location>
</feature>
<proteinExistence type="predicted"/>